<evidence type="ECO:0000313" key="2">
    <source>
        <dbReference type="EMBL" id="GAI79259.1"/>
    </source>
</evidence>
<dbReference type="AlphaFoldDB" id="X1TGT5"/>
<protein>
    <submittedName>
        <fullName evidence="2">Uncharacterized protein</fullName>
    </submittedName>
</protein>
<organism evidence="2">
    <name type="scientific">marine sediment metagenome</name>
    <dbReference type="NCBI Taxonomy" id="412755"/>
    <lineage>
        <taxon>unclassified sequences</taxon>
        <taxon>metagenomes</taxon>
        <taxon>ecological metagenomes</taxon>
    </lineage>
</organism>
<proteinExistence type="predicted"/>
<keyword evidence="1" id="KW-0472">Membrane</keyword>
<evidence type="ECO:0000256" key="1">
    <source>
        <dbReference type="SAM" id="Phobius"/>
    </source>
</evidence>
<name>X1TGT5_9ZZZZ</name>
<comment type="caution">
    <text evidence="2">The sequence shown here is derived from an EMBL/GenBank/DDBJ whole genome shotgun (WGS) entry which is preliminary data.</text>
</comment>
<dbReference type="EMBL" id="BARW01006677">
    <property type="protein sequence ID" value="GAI79259.1"/>
    <property type="molecule type" value="Genomic_DNA"/>
</dbReference>
<gene>
    <name evidence="2" type="ORF">S12H4_14026</name>
</gene>
<sequence length="176" mass="19045">MTTKVVEQEKVKKKEVAVGAGALILLLLIAFAFAKKKKDEEPPPDEGEPAVKVIGLGFEGSPQTAKITKFQGDDFTAFIAIENKGGAGILPFELGIGSHTVWHDDFGNSPWTASFNCPTGKSTLKMTCKLSDDFPAQPDNPFDAWVIVQGETYDFHDCFTVLGLAPEITVLGISWL</sequence>
<feature type="transmembrane region" description="Helical" evidence="1">
    <location>
        <begin position="16"/>
        <end position="34"/>
    </location>
</feature>
<reference evidence="2" key="1">
    <citation type="journal article" date="2014" name="Front. Microbiol.">
        <title>High frequency of phylogenetically diverse reductive dehalogenase-homologous genes in deep subseafloor sedimentary metagenomes.</title>
        <authorList>
            <person name="Kawai M."/>
            <person name="Futagami T."/>
            <person name="Toyoda A."/>
            <person name="Takaki Y."/>
            <person name="Nishi S."/>
            <person name="Hori S."/>
            <person name="Arai W."/>
            <person name="Tsubouchi T."/>
            <person name="Morono Y."/>
            <person name="Uchiyama I."/>
            <person name="Ito T."/>
            <person name="Fujiyama A."/>
            <person name="Inagaki F."/>
            <person name="Takami H."/>
        </authorList>
    </citation>
    <scope>NUCLEOTIDE SEQUENCE</scope>
    <source>
        <strain evidence="2">Expedition CK06-06</strain>
    </source>
</reference>
<accession>X1TGT5</accession>
<keyword evidence="1" id="KW-1133">Transmembrane helix</keyword>
<keyword evidence="1" id="KW-0812">Transmembrane</keyword>